<evidence type="ECO:0000313" key="5">
    <source>
        <dbReference type="EMBL" id="CAA9339699.1"/>
    </source>
</evidence>
<feature type="domain" description="N-acetyltransferase" evidence="4">
    <location>
        <begin position="19"/>
        <end position="179"/>
    </location>
</feature>
<dbReference type="PANTHER" id="PTHR43792">
    <property type="entry name" value="GNAT FAMILY, PUTATIVE (AFU_ORTHOLOGUE AFUA_3G00765)-RELATED-RELATED"/>
    <property type="match status" value="1"/>
</dbReference>
<name>A0A6J4LR99_9BACT</name>
<dbReference type="AlphaFoldDB" id="A0A6J4LR99"/>
<evidence type="ECO:0000256" key="1">
    <source>
        <dbReference type="ARBA" id="ARBA00022679"/>
    </source>
</evidence>
<dbReference type="Gene3D" id="3.40.630.30">
    <property type="match status" value="1"/>
</dbReference>
<comment type="similarity">
    <text evidence="3">Belongs to the acetyltransferase family. RimJ subfamily.</text>
</comment>
<dbReference type="InterPro" id="IPR000182">
    <property type="entry name" value="GNAT_dom"/>
</dbReference>
<keyword evidence="5" id="KW-0687">Ribonucleoprotein</keyword>
<dbReference type="SUPFAM" id="SSF55729">
    <property type="entry name" value="Acyl-CoA N-acyltransferases (Nat)"/>
    <property type="match status" value="1"/>
</dbReference>
<accession>A0A6J4LR99</accession>
<proteinExistence type="inferred from homology"/>
<dbReference type="InterPro" id="IPR016181">
    <property type="entry name" value="Acyl_CoA_acyltransferase"/>
</dbReference>
<gene>
    <name evidence="5" type="ORF">AVDCRST_MAG68-2943</name>
</gene>
<dbReference type="EMBL" id="CADCTW010000137">
    <property type="protein sequence ID" value="CAA9339699.1"/>
    <property type="molecule type" value="Genomic_DNA"/>
</dbReference>
<dbReference type="Pfam" id="PF13302">
    <property type="entry name" value="Acetyltransf_3"/>
    <property type="match status" value="1"/>
</dbReference>
<dbReference type="InterPro" id="IPR051531">
    <property type="entry name" value="N-acetyltransferase"/>
</dbReference>
<protein>
    <submittedName>
        <fullName evidence="5">50S ribosomal protein acetyltransferase</fullName>
    </submittedName>
</protein>
<evidence type="ECO:0000259" key="4">
    <source>
        <dbReference type="PROSITE" id="PS51186"/>
    </source>
</evidence>
<dbReference type="GO" id="GO:0016747">
    <property type="term" value="F:acyltransferase activity, transferring groups other than amino-acyl groups"/>
    <property type="evidence" value="ECO:0007669"/>
    <property type="project" value="InterPro"/>
</dbReference>
<dbReference type="PROSITE" id="PS51186">
    <property type="entry name" value="GNAT"/>
    <property type="match status" value="1"/>
</dbReference>
<keyword evidence="2" id="KW-0012">Acyltransferase</keyword>
<keyword evidence="5" id="KW-0689">Ribosomal protein</keyword>
<organism evidence="5">
    <name type="scientific">uncultured Gemmatimonadota bacterium</name>
    <dbReference type="NCBI Taxonomy" id="203437"/>
    <lineage>
        <taxon>Bacteria</taxon>
        <taxon>Pseudomonadati</taxon>
        <taxon>Gemmatimonadota</taxon>
        <taxon>environmental samples</taxon>
    </lineage>
</organism>
<dbReference type="PANTHER" id="PTHR43792:SF8">
    <property type="entry name" value="[RIBOSOMAL PROTEIN US5]-ALANINE N-ACETYLTRANSFERASE"/>
    <property type="match status" value="1"/>
</dbReference>
<keyword evidence="1 5" id="KW-0808">Transferase</keyword>
<dbReference type="GO" id="GO:0005840">
    <property type="term" value="C:ribosome"/>
    <property type="evidence" value="ECO:0007669"/>
    <property type="project" value="UniProtKB-KW"/>
</dbReference>
<evidence type="ECO:0000256" key="2">
    <source>
        <dbReference type="ARBA" id="ARBA00023315"/>
    </source>
</evidence>
<sequence>METTAPVLARQPTLRTERLALRPLVPGDAPAVQALAGDREVAYNTLHIPHPYPEDAAAKWIGTLAVAYDCGEAVVFGLALREGGALVGTCGLTLDLAHARGEIGYWVGRPYWGRGLATEAAHATIEYAFTRLGVRRVHAHHYTRNSASGAVLRKLGMKHEGTLRAHILKWGVFEDIEVYGVLRDEWGSHRDTEAQR</sequence>
<evidence type="ECO:0000256" key="3">
    <source>
        <dbReference type="ARBA" id="ARBA00038502"/>
    </source>
</evidence>
<reference evidence="5" key="1">
    <citation type="submission" date="2020-02" db="EMBL/GenBank/DDBJ databases">
        <authorList>
            <person name="Meier V. D."/>
        </authorList>
    </citation>
    <scope>NUCLEOTIDE SEQUENCE</scope>
    <source>
        <strain evidence="5">AVDCRST_MAG68</strain>
    </source>
</reference>